<sequence length="525" mass="59686">MAGSSFAWVDLKSHGGVRCEWCGDLKGPRLFLSMASSKVVIGGVKAAREVTRRDFPGDFVFGSATSAYQVEGARREGGKGDSIWDIFSGKKENIKDGCNGDIAVDQYHRFKEDVELMCILGFGAYRFSIAWTRIFPDGLGSKISEDGVAYYNSLIDFLLEKGIQPYATLYHWDLPNILHESIGGWLSENIVQYFALYAEVCFEKFGDRVKHWITINEPRQTAINGYGYGVFAPGRHQNSSVEPYLAAHYQLLAHAAAVSVYQKKFKDTQGGLIGLVVDCEWAEPFSDKLEDKLAAERWLDFQLGWYLDPIYHGEYPLSMRERVGDQLPKFSEADKELLRNSTDFIGLNHYTTKFVRHVENTGGLHFYQVQESHITAIGSDGEAVGARAASEWLYIVPWGLRKLLNYIAKRYHNPSIYITENGMDQEETETASLEELLDDQMRVDYYKTYLRAVADAIKDGVDVRGYFAWSFLDNFEWAEGYTKRFGMVYIDYKNGLTRYPKSSALWFSHFLKDGEEDCGKKGDQE</sequence>
<dbReference type="FunFam" id="3.20.20.80:FF:000022">
    <property type="entry name" value="Beta-glucosidase 11"/>
    <property type="match status" value="1"/>
</dbReference>
<keyword evidence="5" id="KW-1185">Reference proteome</keyword>
<dbReference type="OrthoDB" id="65569at2759"/>
<gene>
    <name evidence="4" type="ORF">ZIOFF_040810</name>
</gene>
<dbReference type="EMBL" id="JACMSC010000011">
    <property type="protein sequence ID" value="KAG6500948.1"/>
    <property type="molecule type" value="Genomic_DNA"/>
</dbReference>
<reference evidence="4 5" key="1">
    <citation type="submission" date="2020-08" db="EMBL/GenBank/DDBJ databases">
        <title>Plant Genome Project.</title>
        <authorList>
            <person name="Zhang R.-G."/>
        </authorList>
    </citation>
    <scope>NUCLEOTIDE SEQUENCE [LARGE SCALE GENOMIC DNA]</scope>
    <source>
        <tissue evidence="4">Rhizome</tissue>
    </source>
</reference>
<dbReference type="GO" id="GO:0005975">
    <property type="term" value="P:carbohydrate metabolic process"/>
    <property type="evidence" value="ECO:0007669"/>
    <property type="project" value="InterPro"/>
</dbReference>
<evidence type="ECO:0000313" key="4">
    <source>
        <dbReference type="EMBL" id="KAG6500948.1"/>
    </source>
</evidence>
<organism evidence="4 5">
    <name type="scientific">Zingiber officinale</name>
    <name type="common">Ginger</name>
    <name type="synonym">Amomum zingiber</name>
    <dbReference type="NCBI Taxonomy" id="94328"/>
    <lineage>
        <taxon>Eukaryota</taxon>
        <taxon>Viridiplantae</taxon>
        <taxon>Streptophyta</taxon>
        <taxon>Embryophyta</taxon>
        <taxon>Tracheophyta</taxon>
        <taxon>Spermatophyta</taxon>
        <taxon>Magnoliopsida</taxon>
        <taxon>Liliopsida</taxon>
        <taxon>Zingiberales</taxon>
        <taxon>Zingiberaceae</taxon>
        <taxon>Zingiber</taxon>
    </lineage>
</organism>
<name>A0A8J5KVI2_ZINOF</name>
<evidence type="ECO:0000256" key="3">
    <source>
        <dbReference type="RuleBase" id="RU003690"/>
    </source>
</evidence>
<dbReference type="InterPro" id="IPR033132">
    <property type="entry name" value="GH_1_N_CS"/>
</dbReference>
<evidence type="ECO:0000313" key="5">
    <source>
        <dbReference type="Proteomes" id="UP000734854"/>
    </source>
</evidence>
<comment type="similarity">
    <text evidence="1 3">Belongs to the glycosyl hydrolase 1 family.</text>
</comment>
<dbReference type="AlphaFoldDB" id="A0A8J5KVI2"/>
<comment type="caution">
    <text evidence="4">The sequence shown here is derived from an EMBL/GenBank/DDBJ whole genome shotgun (WGS) entry which is preliminary data.</text>
</comment>
<dbReference type="PANTHER" id="PTHR10353">
    <property type="entry name" value="GLYCOSYL HYDROLASE"/>
    <property type="match status" value="1"/>
</dbReference>
<proteinExistence type="inferred from homology"/>
<evidence type="ECO:0000256" key="2">
    <source>
        <dbReference type="ARBA" id="ARBA00022801"/>
    </source>
</evidence>
<dbReference type="PANTHER" id="PTHR10353:SF310">
    <property type="entry name" value="BETA-GLUCOSIDASE 42"/>
    <property type="match status" value="1"/>
</dbReference>
<dbReference type="Pfam" id="PF00232">
    <property type="entry name" value="Glyco_hydro_1"/>
    <property type="match status" value="1"/>
</dbReference>
<keyword evidence="2" id="KW-0378">Hydrolase</keyword>
<dbReference type="InterPro" id="IPR001360">
    <property type="entry name" value="Glyco_hydro_1"/>
</dbReference>
<dbReference type="GO" id="GO:0008422">
    <property type="term" value="F:beta-glucosidase activity"/>
    <property type="evidence" value="ECO:0007669"/>
    <property type="project" value="TreeGrafter"/>
</dbReference>
<accession>A0A8J5KVI2</accession>
<dbReference type="Proteomes" id="UP000734854">
    <property type="component" value="Unassembled WGS sequence"/>
</dbReference>
<protein>
    <recommendedName>
        <fullName evidence="6">Beta-glucosidase</fullName>
    </recommendedName>
</protein>
<evidence type="ECO:0008006" key="6">
    <source>
        <dbReference type="Google" id="ProtNLM"/>
    </source>
</evidence>
<evidence type="ECO:0000256" key="1">
    <source>
        <dbReference type="ARBA" id="ARBA00010838"/>
    </source>
</evidence>
<dbReference type="PROSITE" id="PS00653">
    <property type="entry name" value="GLYCOSYL_HYDROL_F1_2"/>
    <property type="match status" value="1"/>
</dbReference>